<dbReference type="Gene3D" id="3.20.20.150">
    <property type="entry name" value="Divalent-metal-dependent TIM barrel enzymes"/>
    <property type="match status" value="1"/>
</dbReference>
<dbReference type="PANTHER" id="PTHR12110:SF21">
    <property type="entry name" value="XYLOSE ISOMERASE-LIKE TIM BARREL DOMAIN-CONTAINING PROTEIN"/>
    <property type="match status" value="1"/>
</dbReference>
<dbReference type="EMBL" id="UOEU01000087">
    <property type="protein sequence ID" value="VAW30802.1"/>
    <property type="molecule type" value="Genomic_DNA"/>
</dbReference>
<accession>A0A3B0UWL6</accession>
<dbReference type="InterPro" id="IPR050312">
    <property type="entry name" value="IolE/XylAMocC-like"/>
</dbReference>
<reference evidence="2" key="1">
    <citation type="submission" date="2018-06" db="EMBL/GenBank/DDBJ databases">
        <authorList>
            <person name="Zhirakovskaya E."/>
        </authorList>
    </citation>
    <scope>NUCLEOTIDE SEQUENCE</scope>
</reference>
<dbReference type="AlphaFoldDB" id="A0A3B0UWL6"/>
<dbReference type="Pfam" id="PF01261">
    <property type="entry name" value="AP_endonuc_2"/>
    <property type="match status" value="1"/>
</dbReference>
<protein>
    <submittedName>
        <fullName evidence="2">4Fe-4S ferredoxin, iron-sulfur binding</fullName>
    </submittedName>
</protein>
<dbReference type="InterPro" id="IPR036237">
    <property type="entry name" value="Xyl_isomerase-like_sf"/>
</dbReference>
<dbReference type="InterPro" id="IPR013022">
    <property type="entry name" value="Xyl_isomerase-like_TIM-brl"/>
</dbReference>
<gene>
    <name evidence="2" type="ORF">MNBD_CHLOROFLEXI01-803</name>
</gene>
<evidence type="ECO:0000313" key="2">
    <source>
        <dbReference type="EMBL" id="VAW30802.1"/>
    </source>
</evidence>
<feature type="domain" description="Xylose isomerase-like TIM barrel" evidence="1">
    <location>
        <begin position="25"/>
        <end position="171"/>
    </location>
</feature>
<sequence length="171" mass="19173">MLTRPELGVCSWTFGDMPLAEIAQRLVDLRFDGVELPGDFSRYSAAEAGRILDDYGLKLFSLTPDNVDLTHPDTAVRQQAIDYYLQLLDFAAELGRPLVSCHGFVGRVAPITTMAEERELLVTAVSHIAQRAQQQNLRLVFEVLNRYETHLIHTSAEALKFIQDVDMPNLG</sequence>
<feature type="non-terminal residue" evidence="2">
    <location>
        <position position="171"/>
    </location>
</feature>
<dbReference type="SUPFAM" id="SSF51658">
    <property type="entry name" value="Xylose isomerase-like"/>
    <property type="match status" value="1"/>
</dbReference>
<organism evidence="2">
    <name type="scientific">hydrothermal vent metagenome</name>
    <dbReference type="NCBI Taxonomy" id="652676"/>
    <lineage>
        <taxon>unclassified sequences</taxon>
        <taxon>metagenomes</taxon>
        <taxon>ecological metagenomes</taxon>
    </lineage>
</organism>
<name>A0A3B0UWL6_9ZZZZ</name>
<dbReference type="PANTHER" id="PTHR12110">
    <property type="entry name" value="HYDROXYPYRUVATE ISOMERASE"/>
    <property type="match status" value="1"/>
</dbReference>
<proteinExistence type="predicted"/>
<evidence type="ECO:0000259" key="1">
    <source>
        <dbReference type="Pfam" id="PF01261"/>
    </source>
</evidence>